<comment type="catalytic activity">
    <reaction evidence="11 12">
        <text>phosphoenolpyruvate + UDP-N-acetyl-alpha-D-glucosamine = UDP-N-acetyl-3-O-(1-carboxyvinyl)-alpha-D-glucosamine + phosphate</text>
        <dbReference type="Rhea" id="RHEA:18681"/>
        <dbReference type="ChEBI" id="CHEBI:43474"/>
        <dbReference type="ChEBI" id="CHEBI:57705"/>
        <dbReference type="ChEBI" id="CHEBI:58702"/>
        <dbReference type="ChEBI" id="CHEBI:68483"/>
        <dbReference type="EC" id="2.5.1.7"/>
    </reaction>
</comment>
<dbReference type="NCBIfam" id="NF006873">
    <property type="entry name" value="PRK09369.1"/>
    <property type="match status" value="1"/>
</dbReference>
<evidence type="ECO:0000313" key="15">
    <source>
        <dbReference type="EMBL" id="SDH14199.1"/>
    </source>
</evidence>
<evidence type="ECO:0000256" key="3">
    <source>
        <dbReference type="ARBA" id="ARBA00022490"/>
    </source>
</evidence>
<feature type="binding site" evidence="12">
    <location>
        <position position="95"/>
    </location>
    <ligand>
        <name>UDP-N-acetyl-alpha-D-glucosamine</name>
        <dbReference type="ChEBI" id="CHEBI:57705"/>
    </ligand>
</feature>
<feature type="active site" description="Proton donor" evidence="12">
    <location>
        <position position="119"/>
    </location>
</feature>
<dbReference type="InterPro" id="IPR013792">
    <property type="entry name" value="RNA3'P_cycl/enolpyr_Trfase_a/b"/>
</dbReference>
<evidence type="ECO:0000313" key="17">
    <source>
        <dbReference type="Proteomes" id="UP000826616"/>
    </source>
</evidence>
<name>A0A1G7ZZT6_ANETH</name>
<comment type="caution">
    <text evidence="12">Lacks conserved residue(s) required for the propagation of feature annotation.</text>
</comment>
<evidence type="ECO:0000256" key="9">
    <source>
        <dbReference type="ARBA" id="ARBA00023316"/>
    </source>
</evidence>
<reference evidence="15 16" key="1">
    <citation type="submission" date="2016-10" db="EMBL/GenBank/DDBJ databases">
        <authorList>
            <person name="de Groot N.N."/>
        </authorList>
    </citation>
    <scope>NUCLEOTIDE SEQUENCE [LARGE SCALE GENOMIC DNA]</scope>
    <source>
        <strain evidence="15 16">L 420-91</strain>
    </source>
</reference>
<dbReference type="InterPro" id="IPR001986">
    <property type="entry name" value="Enolpyruvate_Tfrase_dom"/>
</dbReference>
<feature type="binding site" evidence="12">
    <location>
        <position position="330"/>
    </location>
    <ligand>
        <name>UDP-N-acetyl-alpha-D-glucosamine</name>
        <dbReference type="ChEBI" id="CHEBI:57705"/>
    </ligand>
</feature>
<dbReference type="PANTHER" id="PTHR43783">
    <property type="entry name" value="UDP-N-ACETYLGLUCOSAMINE 1-CARBOXYVINYLTRANSFERASE"/>
    <property type="match status" value="1"/>
</dbReference>
<dbReference type="InterPro" id="IPR005750">
    <property type="entry name" value="UDP_GlcNAc_COvinyl_MurA"/>
</dbReference>
<dbReference type="NCBIfam" id="TIGR01072">
    <property type="entry name" value="murA"/>
    <property type="match status" value="1"/>
</dbReference>
<keyword evidence="17" id="KW-1185">Reference proteome</keyword>
<keyword evidence="5 12" id="KW-0808">Transferase</keyword>
<dbReference type="GO" id="GO:0009252">
    <property type="term" value="P:peptidoglycan biosynthetic process"/>
    <property type="evidence" value="ECO:0007669"/>
    <property type="project" value="UniProtKB-UniRule"/>
</dbReference>
<comment type="subcellular location">
    <subcellularLocation>
        <location evidence="1 12">Cytoplasm</location>
    </subcellularLocation>
</comment>
<dbReference type="GO" id="GO:0051301">
    <property type="term" value="P:cell division"/>
    <property type="evidence" value="ECO:0007669"/>
    <property type="project" value="UniProtKB-KW"/>
</dbReference>
<dbReference type="EMBL" id="CP080764">
    <property type="protein sequence ID" value="QYY42587.1"/>
    <property type="molecule type" value="Genomic_DNA"/>
</dbReference>
<keyword evidence="6 12" id="KW-0133">Cell shape</keyword>
<dbReference type="Proteomes" id="UP000198956">
    <property type="component" value="Unassembled WGS sequence"/>
</dbReference>
<dbReference type="GO" id="GO:0008760">
    <property type="term" value="F:UDP-N-acetylglucosamine 1-carboxyvinyltransferase activity"/>
    <property type="evidence" value="ECO:0007669"/>
    <property type="project" value="UniProtKB-UniRule"/>
</dbReference>
<evidence type="ECO:0000256" key="12">
    <source>
        <dbReference type="HAMAP-Rule" id="MF_00111"/>
    </source>
</evidence>
<organism evidence="15 16">
    <name type="scientific">Aneurinibacillus thermoaerophilus</name>
    <dbReference type="NCBI Taxonomy" id="143495"/>
    <lineage>
        <taxon>Bacteria</taxon>
        <taxon>Bacillati</taxon>
        <taxon>Bacillota</taxon>
        <taxon>Bacilli</taxon>
        <taxon>Bacillales</taxon>
        <taxon>Paenibacillaceae</taxon>
        <taxon>Aneurinibacillus group</taxon>
        <taxon>Aneurinibacillus</taxon>
    </lineage>
</organism>
<dbReference type="EMBL" id="FNDE01000013">
    <property type="protein sequence ID" value="SDH14199.1"/>
    <property type="molecule type" value="Genomic_DNA"/>
</dbReference>
<dbReference type="GO" id="GO:0019277">
    <property type="term" value="P:UDP-N-acetylgalactosamine biosynthetic process"/>
    <property type="evidence" value="ECO:0007669"/>
    <property type="project" value="InterPro"/>
</dbReference>
<feature type="binding site" evidence="12">
    <location>
        <begin position="22"/>
        <end position="23"/>
    </location>
    <ligand>
        <name>phosphoenolpyruvate</name>
        <dbReference type="ChEBI" id="CHEBI:58702"/>
    </ligand>
</feature>
<comment type="pathway">
    <text evidence="2 12">Cell wall biogenesis; peptidoglycan biosynthesis.</text>
</comment>
<evidence type="ECO:0000256" key="5">
    <source>
        <dbReference type="ARBA" id="ARBA00022679"/>
    </source>
</evidence>
<dbReference type="RefSeq" id="WP_057897424.1">
    <property type="nucleotide sequence ID" value="NZ_CP080764.1"/>
</dbReference>
<evidence type="ECO:0000256" key="2">
    <source>
        <dbReference type="ARBA" id="ARBA00004752"/>
    </source>
</evidence>
<dbReference type="AlphaFoldDB" id="A0A1G7ZZT6"/>
<dbReference type="NCBIfam" id="NF009470">
    <property type="entry name" value="PRK12830.1"/>
    <property type="match status" value="1"/>
</dbReference>
<dbReference type="OrthoDB" id="9803760at2"/>
<evidence type="ECO:0000256" key="8">
    <source>
        <dbReference type="ARBA" id="ARBA00023306"/>
    </source>
</evidence>
<evidence type="ECO:0000313" key="16">
    <source>
        <dbReference type="Proteomes" id="UP000198956"/>
    </source>
</evidence>
<dbReference type="UniPathway" id="UPA00219"/>
<dbReference type="EC" id="2.5.1.7" evidence="12"/>
<protein>
    <recommendedName>
        <fullName evidence="12">UDP-N-acetylglucosamine 1-carboxyvinyltransferase</fullName>
        <ecNumber evidence="12">2.5.1.7</ecNumber>
    </recommendedName>
    <alternativeName>
        <fullName evidence="12">Enoylpyruvate transferase</fullName>
    </alternativeName>
    <alternativeName>
        <fullName evidence="12">UDP-N-acetylglucosamine enolpyruvyl transferase</fullName>
        <shortName evidence="12">EPT</shortName>
    </alternativeName>
</protein>
<evidence type="ECO:0000256" key="6">
    <source>
        <dbReference type="ARBA" id="ARBA00022960"/>
    </source>
</evidence>
<evidence type="ECO:0000256" key="11">
    <source>
        <dbReference type="ARBA" id="ARBA00047527"/>
    </source>
</evidence>
<dbReference type="GO" id="GO:0071555">
    <property type="term" value="P:cell wall organization"/>
    <property type="evidence" value="ECO:0007669"/>
    <property type="project" value="UniProtKB-KW"/>
</dbReference>
<dbReference type="GO" id="GO:0005737">
    <property type="term" value="C:cytoplasm"/>
    <property type="evidence" value="ECO:0007669"/>
    <property type="project" value="UniProtKB-SubCell"/>
</dbReference>
<keyword evidence="4 12" id="KW-0132">Cell division</keyword>
<keyword evidence="12" id="KW-0670">Pyruvate</keyword>
<reference evidence="14 17" key="2">
    <citation type="submission" date="2021-08" db="EMBL/GenBank/DDBJ databases">
        <title>Complete genome sequence of the strain Aneurinibacillus thermoaerophilus CCM 8960.</title>
        <authorList>
            <person name="Musilova J."/>
            <person name="Kourilova X."/>
            <person name="Pernicova I."/>
            <person name="Bezdicek M."/>
            <person name="Lengerova M."/>
            <person name="Obruca S."/>
            <person name="Sedlar K."/>
        </authorList>
    </citation>
    <scope>NUCLEOTIDE SEQUENCE [LARGE SCALE GENOMIC DNA]</scope>
    <source>
        <strain evidence="14 17">CCM 8960</strain>
    </source>
</reference>
<dbReference type="GeneID" id="97143162"/>
<evidence type="ECO:0000256" key="7">
    <source>
        <dbReference type="ARBA" id="ARBA00022984"/>
    </source>
</evidence>
<keyword evidence="9 12" id="KW-0961">Cell wall biogenesis/degradation</keyword>
<keyword evidence="3 12" id="KW-0963">Cytoplasm</keyword>
<dbReference type="PANTHER" id="PTHR43783:SF1">
    <property type="entry name" value="UDP-N-ACETYLGLUCOSAMINE 1-CARBOXYVINYLTRANSFERASE"/>
    <property type="match status" value="1"/>
</dbReference>
<evidence type="ECO:0000259" key="13">
    <source>
        <dbReference type="Pfam" id="PF00275"/>
    </source>
</evidence>
<comment type="function">
    <text evidence="12">Cell wall formation. Adds enolpyruvyl to UDP-N-acetylglucosamine.</text>
</comment>
<feature type="domain" description="Enolpyruvate transferase" evidence="13">
    <location>
        <begin position="7"/>
        <end position="409"/>
    </location>
</feature>
<keyword evidence="8 12" id="KW-0131">Cell cycle</keyword>
<keyword evidence="7 12" id="KW-0573">Peptidoglycan synthesis</keyword>
<evidence type="ECO:0000256" key="4">
    <source>
        <dbReference type="ARBA" id="ARBA00022618"/>
    </source>
</evidence>
<dbReference type="CDD" id="cd01555">
    <property type="entry name" value="UdpNAET"/>
    <property type="match status" value="1"/>
</dbReference>
<dbReference type="HAMAP" id="MF_00111">
    <property type="entry name" value="MurA"/>
    <property type="match status" value="1"/>
</dbReference>
<evidence type="ECO:0000256" key="10">
    <source>
        <dbReference type="ARBA" id="ARBA00038367"/>
    </source>
</evidence>
<accession>A0A1G7ZZT6</accession>
<sequence length="447" mass="47951">MDKIIIRGGRRLSGKVRVHGAKNAVLPIIAASILAEEGVSVIHDVPGLDDVYTISEVIRALNVDVKYDSKAEVLKVDAKNLSEVEAPYEWVRKMRASFLVMGSLLARKGKAKIPLPGGCAIGSRGIDQHLKGFEAMGAKVEIGQGYIFASTDGRLKGTKIYLDIPSVGATENIMMAATLAEGTTIIENVAQEPEIVDLANYLNAMGARVRGAGTDTIRIDGVERLTGAVHTVIPDRIEAGTFMVAAAITRGDVFVENAIADHLKPVVAKMREMGVIIDELENGVRVYCGPELKCVDVKTLPHPGFPTDMQAQFMAMMLSAKGTSMITETVFENRFMHVDEFKRMGANIRIEGRTSIINGEARLTGAKVKATDLRAGAALILAGLIAEGETEVTELHHIDRGYVDIVGKLRALGADIERHSTPVVQLVKDEVSEGIAMAASSTKASLA</sequence>
<dbReference type="SUPFAM" id="SSF55205">
    <property type="entry name" value="EPT/RTPC-like"/>
    <property type="match status" value="1"/>
</dbReference>
<evidence type="ECO:0000256" key="1">
    <source>
        <dbReference type="ARBA" id="ARBA00004496"/>
    </source>
</evidence>
<feature type="modified residue" description="2-(S-cysteinyl)pyruvic acid O-phosphothioketal" evidence="12">
    <location>
        <position position="119"/>
    </location>
</feature>
<comment type="similarity">
    <text evidence="10 12">Belongs to the EPSP synthase family. MurA subfamily.</text>
</comment>
<feature type="binding site" evidence="12">
    <location>
        <position position="308"/>
    </location>
    <ligand>
        <name>UDP-N-acetyl-alpha-D-glucosamine</name>
        <dbReference type="ChEBI" id="CHEBI:57705"/>
    </ligand>
</feature>
<dbReference type="InterPro" id="IPR036968">
    <property type="entry name" value="Enolpyruvate_Tfrase_sf"/>
</dbReference>
<dbReference type="Pfam" id="PF00275">
    <property type="entry name" value="EPSP_synthase"/>
    <property type="match status" value="1"/>
</dbReference>
<dbReference type="InterPro" id="IPR050068">
    <property type="entry name" value="MurA_subfamily"/>
</dbReference>
<proteinExistence type="inferred from homology"/>
<dbReference type="Gene3D" id="3.65.10.10">
    <property type="entry name" value="Enolpyruvate transferase domain"/>
    <property type="match status" value="2"/>
</dbReference>
<evidence type="ECO:0000313" key="14">
    <source>
        <dbReference type="EMBL" id="QYY42587.1"/>
    </source>
</evidence>
<dbReference type="Proteomes" id="UP000826616">
    <property type="component" value="Chromosome"/>
</dbReference>
<dbReference type="FunFam" id="3.65.10.10:FF:000001">
    <property type="entry name" value="UDP-N-acetylglucosamine 1-carboxyvinyltransferase"/>
    <property type="match status" value="1"/>
</dbReference>
<dbReference type="GO" id="GO:0008360">
    <property type="term" value="P:regulation of cell shape"/>
    <property type="evidence" value="ECO:0007669"/>
    <property type="project" value="UniProtKB-KW"/>
</dbReference>
<gene>
    <name evidence="12 14" type="primary">murA</name>
    <name evidence="14" type="ORF">K3F53_17415</name>
    <name evidence="15" type="ORF">SAMN04489735_101348</name>
</gene>